<dbReference type="Proteomes" id="UP000231379">
    <property type="component" value="Unassembled WGS sequence"/>
</dbReference>
<dbReference type="HAMAP" id="MF_01007">
    <property type="entry name" value="16SrRNA_methyltr_H"/>
    <property type="match status" value="1"/>
</dbReference>
<feature type="region of interest" description="Disordered" evidence="7">
    <location>
        <begin position="1"/>
        <end position="25"/>
    </location>
</feature>
<feature type="binding site" evidence="6">
    <location>
        <position position="73"/>
    </location>
    <ligand>
        <name>S-adenosyl-L-methionine</name>
        <dbReference type="ChEBI" id="CHEBI:59789"/>
    </ligand>
</feature>
<dbReference type="GO" id="GO:0070475">
    <property type="term" value="P:rRNA base methylation"/>
    <property type="evidence" value="ECO:0007669"/>
    <property type="project" value="UniProtKB-UniRule"/>
</dbReference>
<dbReference type="Gene3D" id="1.10.150.170">
    <property type="entry name" value="Putative methyltransferase TM0872, insert domain"/>
    <property type="match status" value="1"/>
</dbReference>
<evidence type="ECO:0000313" key="8">
    <source>
        <dbReference type="EMBL" id="PIR82284.1"/>
    </source>
</evidence>
<sequence>MRTRPTDSSSDPVPPPSGKGPEETHRPVLLHEVIDVLALEPDDVVLDATLGGAGHARAILERLGERGAYIGIDADARAIRDAQRALQGSEATVHLVEGNFRDARTIMAALSVPRITKALFDLGWSSAQLGSGRGFSFMADEPLLMTYSEKPADAAESARTIVNSWAEESIADVLWGWGGERYARRIAKAIAAARTSAPIDTSRELAEIVASAVPAGYRRGRTHPATKTFQALRIAVNDEMGALDEGIRAAWELLERGGRLAVITFHSLEDRAVKTLLREWASAGEAELLLKKPLRATKEELRENPRARSAKLRAAQKRI</sequence>
<evidence type="ECO:0000256" key="6">
    <source>
        <dbReference type="HAMAP-Rule" id="MF_01007"/>
    </source>
</evidence>
<comment type="function">
    <text evidence="6">Specifically methylates the N4 position of cytidine in position 1402 (C1402) of 16S rRNA.</text>
</comment>
<dbReference type="InterPro" id="IPR023397">
    <property type="entry name" value="SAM-dep_MeTrfase_MraW_recog"/>
</dbReference>
<evidence type="ECO:0000256" key="7">
    <source>
        <dbReference type="SAM" id="MobiDB-lite"/>
    </source>
</evidence>
<dbReference type="InterPro" id="IPR002903">
    <property type="entry name" value="RsmH"/>
</dbReference>
<protein>
    <recommendedName>
        <fullName evidence="6">Ribosomal RNA small subunit methyltransferase H</fullName>
        <ecNumber evidence="6">2.1.1.199</ecNumber>
    </recommendedName>
    <alternativeName>
        <fullName evidence="6">16S rRNA m(4)C1402 methyltransferase</fullName>
    </alternativeName>
    <alternativeName>
        <fullName evidence="6">rRNA (cytosine-N(4)-)-methyltransferase RsmH</fullName>
    </alternativeName>
</protein>
<dbReference type="EC" id="2.1.1.199" evidence="6"/>
<feature type="binding site" evidence="6">
    <location>
        <position position="121"/>
    </location>
    <ligand>
        <name>S-adenosyl-L-methionine</name>
        <dbReference type="ChEBI" id="CHEBI:59789"/>
    </ligand>
</feature>
<feature type="binding site" evidence="6">
    <location>
        <position position="100"/>
    </location>
    <ligand>
        <name>S-adenosyl-L-methionine</name>
        <dbReference type="ChEBI" id="CHEBI:59789"/>
    </ligand>
</feature>
<dbReference type="PIRSF" id="PIRSF004486">
    <property type="entry name" value="MraW"/>
    <property type="match status" value="1"/>
</dbReference>
<organism evidence="8 9">
    <name type="scientific">Candidatus Kaiserbacteria bacterium CG10_big_fil_rev_8_21_14_0_10_59_10</name>
    <dbReference type="NCBI Taxonomy" id="1974612"/>
    <lineage>
        <taxon>Bacteria</taxon>
        <taxon>Candidatus Kaiseribacteriota</taxon>
    </lineage>
</organism>
<reference evidence="9" key="1">
    <citation type="submission" date="2017-09" db="EMBL/GenBank/DDBJ databases">
        <title>Depth-based differentiation of microbial function through sediment-hosted aquifers and enrichment of novel symbionts in the deep terrestrial subsurface.</title>
        <authorList>
            <person name="Probst A.J."/>
            <person name="Ladd B."/>
            <person name="Jarett J.K."/>
            <person name="Geller-Mcgrath D.E."/>
            <person name="Sieber C.M.K."/>
            <person name="Emerson J.B."/>
            <person name="Anantharaman K."/>
            <person name="Thomas B.C."/>
            <person name="Malmstrom R."/>
            <person name="Stieglmeier M."/>
            <person name="Klingl A."/>
            <person name="Woyke T."/>
            <person name="Ryan C.M."/>
            <person name="Banfield J.F."/>
        </authorList>
    </citation>
    <scope>NUCLEOTIDE SEQUENCE [LARGE SCALE GENOMIC DNA]</scope>
</reference>
<dbReference type="SUPFAM" id="SSF53335">
    <property type="entry name" value="S-adenosyl-L-methionine-dependent methyltransferases"/>
    <property type="match status" value="1"/>
</dbReference>
<gene>
    <name evidence="6" type="primary">rsmH</name>
    <name evidence="8" type="ORF">COU20_03170</name>
</gene>
<dbReference type="PANTHER" id="PTHR11265">
    <property type="entry name" value="S-ADENOSYL-METHYLTRANSFERASE MRAW"/>
    <property type="match status" value="1"/>
</dbReference>
<dbReference type="Pfam" id="PF01795">
    <property type="entry name" value="Methyltransf_5"/>
    <property type="match status" value="1"/>
</dbReference>
<comment type="subcellular location">
    <subcellularLocation>
        <location evidence="6">Cytoplasm</location>
    </subcellularLocation>
</comment>
<keyword evidence="5 6" id="KW-0949">S-adenosyl-L-methionine</keyword>
<dbReference type="GO" id="GO:0005737">
    <property type="term" value="C:cytoplasm"/>
    <property type="evidence" value="ECO:0007669"/>
    <property type="project" value="UniProtKB-SubCell"/>
</dbReference>
<evidence type="ECO:0000256" key="2">
    <source>
        <dbReference type="ARBA" id="ARBA00022552"/>
    </source>
</evidence>
<proteinExistence type="inferred from homology"/>
<keyword evidence="3 6" id="KW-0489">Methyltransferase</keyword>
<accession>A0A2H0U794</accession>
<comment type="caution">
    <text evidence="8">The sequence shown here is derived from an EMBL/GenBank/DDBJ whole genome shotgun (WGS) entry which is preliminary data.</text>
</comment>
<feature type="binding site" evidence="6">
    <location>
        <position position="128"/>
    </location>
    <ligand>
        <name>S-adenosyl-L-methionine</name>
        <dbReference type="ChEBI" id="CHEBI:59789"/>
    </ligand>
</feature>
<dbReference type="InterPro" id="IPR029063">
    <property type="entry name" value="SAM-dependent_MTases_sf"/>
</dbReference>
<keyword evidence="6" id="KW-0963">Cytoplasm</keyword>
<evidence type="ECO:0000256" key="4">
    <source>
        <dbReference type="ARBA" id="ARBA00022679"/>
    </source>
</evidence>
<comment type="similarity">
    <text evidence="1 6">Belongs to the methyltransferase superfamily. RsmH family.</text>
</comment>
<evidence type="ECO:0000313" key="9">
    <source>
        <dbReference type="Proteomes" id="UP000231379"/>
    </source>
</evidence>
<dbReference type="NCBIfam" id="TIGR00006">
    <property type="entry name" value="16S rRNA (cytosine(1402)-N(4))-methyltransferase RsmH"/>
    <property type="match status" value="1"/>
</dbReference>
<name>A0A2H0U794_9BACT</name>
<keyword evidence="2 6" id="KW-0698">rRNA processing</keyword>
<keyword evidence="4 6" id="KW-0808">Transferase</keyword>
<dbReference type="PANTHER" id="PTHR11265:SF0">
    <property type="entry name" value="12S RRNA N4-METHYLCYTIDINE METHYLTRANSFERASE"/>
    <property type="match status" value="1"/>
</dbReference>
<comment type="catalytic activity">
    <reaction evidence="6">
        <text>cytidine(1402) in 16S rRNA + S-adenosyl-L-methionine = N(4)-methylcytidine(1402) in 16S rRNA + S-adenosyl-L-homocysteine + H(+)</text>
        <dbReference type="Rhea" id="RHEA:42928"/>
        <dbReference type="Rhea" id="RHEA-COMP:10286"/>
        <dbReference type="Rhea" id="RHEA-COMP:10287"/>
        <dbReference type="ChEBI" id="CHEBI:15378"/>
        <dbReference type="ChEBI" id="CHEBI:57856"/>
        <dbReference type="ChEBI" id="CHEBI:59789"/>
        <dbReference type="ChEBI" id="CHEBI:74506"/>
        <dbReference type="ChEBI" id="CHEBI:82748"/>
        <dbReference type="EC" id="2.1.1.199"/>
    </reaction>
</comment>
<feature type="compositionally biased region" description="Basic residues" evidence="7">
    <location>
        <begin position="308"/>
        <end position="319"/>
    </location>
</feature>
<evidence type="ECO:0000256" key="3">
    <source>
        <dbReference type="ARBA" id="ARBA00022603"/>
    </source>
</evidence>
<dbReference type="GO" id="GO:0071424">
    <property type="term" value="F:rRNA (cytosine-N4-)-methyltransferase activity"/>
    <property type="evidence" value="ECO:0007669"/>
    <property type="project" value="UniProtKB-UniRule"/>
</dbReference>
<evidence type="ECO:0000256" key="5">
    <source>
        <dbReference type="ARBA" id="ARBA00022691"/>
    </source>
</evidence>
<dbReference type="SUPFAM" id="SSF81799">
    <property type="entry name" value="Putative methyltransferase TM0872, insert domain"/>
    <property type="match status" value="1"/>
</dbReference>
<evidence type="ECO:0000256" key="1">
    <source>
        <dbReference type="ARBA" id="ARBA00010396"/>
    </source>
</evidence>
<dbReference type="AlphaFoldDB" id="A0A2H0U794"/>
<dbReference type="EMBL" id="PFBM01000020">
    <property type="protein sequence ID" value="PIR82284.1"/>
    <property type="molecule type" value="Genomic_DNA"/>
</dbReference>
<feature type="binding site" evidence="6">
    <location>
        <begin position="53"/>
        <end position="55"/>
    </location>
    <ligand>
        <name>S-adenosyl-L-methionine</name>
        <dbReference type="ChEBI" id="CHEBI:59789"/>
    </ligand>
</feature>
<feature type="region of interest" description="Disordered" evidence="7">
    <location>
        <begin position="300"/>
        <end position="319"/>
    </location>
</feature>
<dbReference type="Gene3D" id="3.40.50.150">
    <property type="entry name" value="Vaccinia Virus protein VP39"/>
    <property type="match status" value="1"/>
</dbReference>